<evidence type="ECO:0000256" key="9">
    <source>
        <dbReference type="ARBA" id="ARBA00023136"/>
    </source>
</evidence>
<dbReference type="Proteomes" id="UP001595615">
    <property type="component" value="Unassembled WGS sequence"/>
</dbReference>
<comment type="caution">
    <text evidence="16">The sequence shown here is derived from an EMBL/GenBank/DDBJ whole genome shotgun (WGS) entry which is preliminary data.</text>
</comment>
<dbReference type="EMBL" id="JBHRXV010000007">
    <property type="protein sequence ID" value="MFC3712778.1"/>
    <property type="molecule type" value="Genomic_DNA"/>
</dbReference>
<evidence type="ECO:0000256" key="5">
    <source>
        <dbReference type="ARBA" id="ARBA00022475"/>
    </source>
</evidence>
<evidence type="ECO:0000256" key="13">
    <source>
        <dbReference type="HAMAP-Rule" id="MF_01810"/>
    </source>
</evidence>
<dbReference type="HAMAP" id="MF_01810">
    <property type="entry name" value="YidC_type1"/>
    <property type="match status" value="1"/>
</dbReference>
<proteinExistence type="inferred from homology"/>
<dbReference type="InterPro" id="IPR028053">
    <property type="entry name" value="Membr_insert_YidC_N"/>
</dbReference>
<feature type="domain" description="Membrane insertase YidC/Oxa/ALB C-terminal" evidence="14">
    <location>
        <begin position="360"/>
        <end position="556"/>
    </location>
</feature>
<evidence type="ECO:0000313" key="16">
    <source>
        <dbReference type="EMBL" id="MFC3712778.1"/>
    </source>
</evidence>
<feature type="transmembrane region" description="Helical" evidence="13">
    <location>
        <begin position="523"/>
        <end position="541"/>
    </location>
</feature>
<gene>
    <name evidence="13 16" type="primary">yidC</name>
    <name evidence="16" type="ORF">ACFOMD_09365</name>
</gene>
<dbReference type="PANTHER" id="PTHR12428:SF65">
    <property type="entry name" value="CYTOCHROME C OXIDASE ASSEMBLY PROTEIN COX18, MITOCHONDRIAL"/>
    <property type="match status" value="1"/>
</dbReference>
<dbReference type="Pfam" id="PF02096">
    <property type="entry name" value="60KD_IMP"/>
    <property type="match status" value="1"/>
</dbReference>
<comment type="subcellular location">
    <subcellularLocation>
        <location evidence="1">Cell inner membrane</location>
        <topology evidence="1">Multi-pass membrane protein</topology>
    </subcellularLocation>
    <subcellularLocation>
        <location evidence="13">Cell membrane</location>
        <topology evidence="13">Multi-pass membrane protein</topology>
    </subcellularLocation>
</comment>
<evidence type="ECO:0000313" key="17">
    <source>
        <dbReference type="Proteomes" id="UP001595615"/>
    </source>
</evidence>
<dbReference type="InterPro" id="IPR038221">
    <property type="entry name" value="YidC_periplasmic_sf"/>
</dbReference>
<dbReference type="NCBIfam" id="TIGR03592">
    <property type="entry name" value="yidC_oxa1_cterm"/>
    <property type="match status" value="1"/>
</dbReference>
<dbReference type="RefSeq" id="WP_380860327.1">
    <property type="nucleotide sequence ID" value="NZ_JBHRXV010000007.1"/>
</dbReference>
<keyword evidence="4 13" id="KW-0813">Transport</keyword>
<feature type="transmembrane region" description="Helical" evidence="13">
    <location>
        <begin position="423"/>
        <end position="443"/>
    </location>
</feature>
<dbReference type="InterPro" id="IPR028055">
    <property type="entry name" value="YidC/Oxa/ALB_C"/>
</dbReference>
<dbReference type="CDD" id="cd20070">
    <property type="entry name" value="5TM_YidC_Alb3"/>
    <property type="match status" value="1"/>
</dbReference>
<feature type="transmembrane region" description="Helical" evidence="13">
    <location>
        <begin position="485"/>
        <end position="502"/>
    </location>
</feature>
<dbReference type="InterPro" id="IPR001708">
    <property type="entry name" value="YidC/ALB3/OXA1/COX18"/>
</dbReference>
<dbReference type="Pfam" id="PF14849">
    <property type="entry name" value="YidC_periplas"/>
    <property type="match status" value="1"/>
</dbReference>
<evidence type="ECO:0000256" key="2">
    <source>
        <dbReference type="ARBA" id="ARBA00010527"/>
    </source>
</evidence>
<organism evidence="16 17">
    <name type="scientific">Sphingoaurantiacus capsulatus</name>
    <dbReference type="NCBI Taxonomy" id="1771310"/>
    <lineage>
        <taxon>Bacteria</taxon>
        <taxon>Pseudomonadati</taxon>
        <taxon>Pseudomonadota</taxon>
        <taxon>Alphaproteobacteria</taxon>
        <taxon>Sphingomonadales</taxon>
        <taxon>Sphingosinicellaceae</taxon>
        <taxon>Sphingoaurantiacus</taxon>
    </lineage>
</organism>
<name>A0ABV7XCM9_9SPHN</name>
<comment type="similarity">
    <text evidence="2 13">Belongs to the OXA1/ALB3/YidC family. Type 1 subfamily.</text>
</comment>
<keyword evidence="10 13" id="KW-0143">Chaperone</keyword>
<dbReference type="NCBIfam" id="NF002353">
    <property type="entry name" value="PRK01318.1-4"/>
    <property type="match status" value="1"/>
</dbReference>
<evidence type="ECO:0000256" key="3">
    <source>
        <dbReference type="ARBA" id="ARBA00015325"/>
    </source>
</evidence>
<reference evidence="17" key="1">
    <citation type="journal article" date="2019" name="Int. J. Syst. Evol. Microbiol.">
        <title>The Global Catalogue of Microorganisms (GCM) 10K type strain sequencing project: providing services to taxonomists for standard genome sequencing and annotation.</title>
        <authorList>
            <consortium name="The Broad Institute Genomics Platform"/>
            <consortium name="The Broad Institute Genome Sequencing Center for Infectious Disease"/>
            <person name="Wu L."/>
            <person name="Ma J."/>
        </authorList>
    </citation>
    <scope>NUCLEOTIDE SEQUENCE [LARGE SCALE GENOMIC DNA]</scope>
    <source>
        <strain evidence="17">KCTC 42644</strain>
    </source>
</reference>
<dbReference type="PRINTS" id="PR01900">
    <property type="entry name" value="YIDCPROTEIN"/>
</dbReference>
<evidence type="ECO:0000256" key="7">
    <source>
        <dbReference type="ARBA" id="ARBA00022927"/>
    </source>
</evidence>
<feature type="domain" description="Membrane insertase YidC N-terminal" evidence="15">
    <location>
        <begin position="74"/>
        <end position="349"/>
    </location>
</feature>
<keyword evidence="9 13" id="KW-0472">Membrane</keyword>
<protein>
    <recommendedName>
        <fullName evidence="3 13">Membrane protein insertase YidC</fullName>
    </recommendedName>
    <alternativeName>
        <fullName evidence="12 13">Foldase YidC</fullName>
    </alternativeName>
    <alternativeName>
        <fullName evidence="11 13">Membrane integrase YidC</fullName>
    </alternativeName>
    <alternativeName>
        <fullName evidence="13">Membrane protein YidC</fullName>
    </alternativeName>
</protein>
<feature type="transmembrane region" description="Helical" evidence="13">
    <location>
        <begin position="352"/>
        <end position="379"/>
    </location>
</feature>
<dbReference type="InterPro" id="IPR047196">
    <property type="entry name" value="YidC_ALB_C"/>
</dbReference>
<keyword evidence="17" id="KW-1185">Reference proteome</keyword>
<evidence type="ECO:0000256" key="11">
    <source>
        <dbReference type="ARBA" id="ARBA00033245"/>
    </source>
</evidence>
<dbReference type="CDD" id="cd19961">
    <property type="entry name" value="EcYidC-like_peri"/>
    <property type="match status" value="1"/>
</dbReference>
<evidence type="ECO:0000259" key="14">
    <source>
        <dbReference type="Pfam" id="PF02096"/>
    </source>
</evidence>
<comment type="subunit">
    <text evidence="13">Interacts with the Sec translocase complex via SecD. Specifically interacts with transmembrane segments of nascent integral membrane proteins during membrane integration.</text>
</comment>
<dbReference type="InterPro" id="IPR019998">
    <property type="entry name" value="Membr_insert_YidC"/>
</dbReference>
<dbReference type="PANTHER" id="PTHR12428">
    <property type="entry name" value="OXA1"/>
    <property type="match status" value="1"/>
</dbReference>
<dbReference type="Gene3D" id="2.70.98.90">
    <property type="match status" value="1"/>
</dbReference>
<evidence type="ECO:0000259" key="15">
    <source>
        <dbReference type="Pfam" id="PF14849"/>
    </source>
</evidence>
<keyword evidence="7 13" id="KW-0653">Protein transport</keyword>
<evidence type="ECO:0000256" key="6">
    <source>
        <dbReference type="ARBA" id="ARBA00022692"/>
    </source>
</evidence>
<evidence type="ECO:0000256" key="10">
    <source>
        <dbReference type="ARBA" id="ARBA00023186"/>
    </source>
</evidence>
<keyword evidence="5 13" id="KW-1003">Cell membrane</keyword>
<comment type="function">
    <text evidence="13">Required for the insertion and/or proper folding and/or complex formation of integral membrane proteins into the membrane. Involved in integration of membrane proteins that insert both dependently and independently of the Sec translocase complex, as well as at least some lipoproteins. Aids folding of multispanning membrane proteins.</text>
</comment>
<accession>A0ABV7XCM9</accession>
<keyword evidence="8 13" id="KW-1133">Transmembrane helix</keyword>
<evidence type="ECO:0000256" key="1">
    <source>
        <dbReference type="ARBA" id="ARBA00004429"/>
    </source>
</evidence>
<evidence type="ECO:0000256" key="8">
    <source>
        <dbReference type="ARBA" id="ARBA00022989"/>
    </source>
</evidence>
<evidence type="ECO:0000256" key="4">
    <source>
        <dbReference type="ARBA" id="ARBA00022448"/>
    </source>
</evidence>
<sequence length="586" mass="64414">MNEQKNLILAIVLSAVVLFGWSAISERYFPTANPPATKIEDGKEVVIPKPGADPAADTITAIRDRATVLGETPRVPIRTDRLTGSINLTGARIDDLVLTNYRETIAKGSPNIRLLSPSGSPKAYFAGFGWSGASGLPGPDTVWQAPQGAVLSVGKPVTLTSANAGGQSFAITIAIDEDYMFTVTQRVTNGGTQALVARPYGLVSRVGASTDPDSWTAHVGPMGVFDDRVNDVNWEDVREAANRTMDFTSTGGWLGFSDKYWLTALVAGKGTPIEASFRQSSGDRFQADAAGKPAIVGPGQAASSSMRLFAGAKETALLDHYMDDTGVPLFDRAIDWGWFDFIAKPIFYLLDWLFRMFGNFGVAIIGLTVIVRILLFPIANKQFASMARMRQIQPRMKAIQERHKEDKLRMQQEMMALYKTEKVNPMAGCLPILLQIPIFYALYKVLLLTIEMRHQPFVLWIRDLSAPDPMTPLNLFGLLDFTPPQFIAIGVLPILLGITMWLQQKLNPQPMDEIQAKVFGIMPWIFMFIMAPFAAGLQLYWTVNNIISIGQQYVLIRKHPAPAADTVIEATATPAPAPTRPARRKK</sequence>
<keyword evidence="6 13" id="KW-0812">Transmembrane</keyword>
<dbReference type="NCBIfam" id="TIGR03593">
    <property type="entry name" value="yidC_nterm"/>
    <property type="match status" value="1"/>
</dbReference>
<evidence type="ECO:0000256" key="12">
    <source>
        <dbReference type="ARBA" id="ARBA00033342"/>
    </source>
</evidence>